<accession>A0A834YL66</accession>
<gene>
    <name evidence="1" type="ORF">HHK36_024601</name>
</gene>
<keyword evidence="2" id="KW-1185">Reference proteome</keyword>
<protein>
    <submittedName>
        <fullName evidence="1">Uncharacterized protein</fullName>
    </submittedName>
</protein>
<dbReference type="EMBL" id="JABCRI010000018">
    <property type="protein sequence ID" value="KAF8390080.1"/>
    <property type="molecule type" value="Genomic_DNA"/>
</dbReference>
<proteinExistence type="predicted"/>
<comment type="caution">
    <text evidence="1">The sequence shown here is derived from an EMBL/GenBank/DDBJ whole genome shotgun (WGS) entry which is preliminary data.</text>
</comment>
<name>A0A834YL66_TETSI</name>
<dbReference type="Proteomes" id="UP000655225">
    <property type="component" value="Unassembled WGS sequence"/>
</dbReference>
<evidence type="ECO:0000313" key="1">
    <source>
        <dbReference type="EMBL" id="KAF8390080.1"/>
    </source>
</evidence>
<sequence>MHWMAMALTDQFISITFSHTSLMILMIRCIRKYWFCSSMNSSNGAYLVSPSVFTCEKPIQCVSLKAKSDVRKRVKGQIVKAEGYESDTFDVTQSY</sequence>
<evidence type="ECO:0000313" key="2">
    <source>
        <dbReference type="Proteomes" id="UP000655225"/>
    </source>
</evidence>
<reference evidence="1 2" key="1">
    <citation type="submission" date="2020-04" db="EMBL/GenBank/DDBJ databases">
        <title>Plant Genome Project.</title>
        <authorList>
            <person name="Zhang R.-G."/>
        </authorList>
    </citation>
    <scope>NUCLEOTIDE SEQUENCE [LARGE SCALE GENOMIC DNA]</scope>
    <source>
        <strain evidence="1">YNK0</strain>
        <tissue evidence="1">Leaf</tissue>
    </source>
</reference>
<dbReference type="AlphaFoldDB" id="A0A834YL66"/>
<organism evidence="1 2">
    <name type="scientific">Tetracentron sinense</name>
    <name type="common">Spur-leaf</name>
    <dbReference type="NCBI Taxonomy" id="13715"/>
    <lineage>
        <taxon>Eukaryota</taxon>
        <taxon>Viridiplantae</taxon>
        <taxon>Streptophyta</taxon>
        <taxon>Embryophyta</taxon>
        <taxon>Tracheophyta</taxon>
        <taxon>Spermatophyta</taxon>
        <taxon>Magnoliopsida</taxon>
        <taxon>Trochodendrales</taxon>
        <taxon>Trochodendraceae</taxon>
        <taxon>Tetracentron</taxon>
    </lineage>
</organism>